<dbReference type="RefSeq" id="WP_149678633.1">
    <property type="nucleotide sequence ID" value="NZ_DAONMB010000092.1"/>
</dbReference>
<evidence type="ECO:0008006" key="4">
    <source>
        <dbReference type="Google" id="ProtNLM"/>
    </source>
</evidence>
<sequence>MRLTARRLFFVWDFEKEERWLNEMASKGMNLQGVSICSYVFEEGTPGEYQYHVEWLKYRPSHPESVAYIRFLEETGVEHIGSLMNWVYFRKKRADGAFDLSSDLDARIDHFKRISWLLWVLLPCVLIFIASQIYQCLTHKGVLPALMPLIVLDILILACITMGLVKTRLTYRRLKKERLLRE</sequence>
<evidence type="ECO:0000313" key="2">
    <source>
        <dbReference type="EMBL" id="SHJ03594.1"/>
    </source>
</evidence>
<proteinExistence type="predicted"/>
<dbReference type="AlphaFoldDB" id="A0A1M6G145"/>
<dbReference type="Pfam" id="PF11193">
    <property type="entry name" value="DUF2812"/>
    <property type="match status" value="1"/>
</dbReference>
<gene>
    <name evidence="2" type="ORF">SAMN05444373_102041</name>
</gene>
<keyword evidence="1" id="KW-1133">Transmembrane helix</keyword>
<dbReference type="OrthoDB" id="8757095at2"/>
<name>A0A1M6G145_9FIRM</name>
<protein>
    <recommendedName>
        <fullName evidence="4">DUF2812 domain-containing protein</fullName>
    </recommendedName>
</protein>
<dbReference type="EMBL" id="FQZP01000020">
    <property type="protein sequence ID" value="SHJ03594.1"/>
    <property type="molecule type" value="Genomic_DNA"/>
</dbReference>
<reference evidence="2 3" key="1">
    <citation type="submission" date="2016-11" db="EMBL/GenBank/DDBJ databases">
        <authorList>
            <person name="Varghese N."/>
            <person name="Submissions S."/>
        </authorList>
    </citation>
    <scope>NUCLEOTIDE SEQUENCE [LARGE SCALE GENOMIC DNA]</scope>
    <source>
        <strain evidence="2 3">DSM 19027</strain>
    </source>
</reference>
<accession>A0A1M6G145</accession>
<keyword evidence="3" id="KW-1185">Reference proteome</keyword>
<evidence type="ECO:0000256" key="1">
    <source>
        <dbReference type="SAM" id="Phobius"/>
    </source>
</evidence>
<dbReference type="Proteomes" id="UP000324781">
    <property type="component" value="Unassembled WGS sequence"/>
</dbReference>
<dbReference type="InterPro" id="IPR021359">
    <property type="entry name" value="DUF2812"/>
</dbReference>
<evidence type="ECO:0000313" key="3">
    <source>
        <dbReference type="Proteomes" id="UP000324781"/>
    </source>
</evidence>
<keyword evidence="1" id="KW-0472">Membrane</keyword>
<feature type="transmembrane region" description="Helical" evidence="1">
    <location>
        <begin position="146"/>
        <end position="165"/>
    </location>
</feature>
<organism evidence="2 3">
    <name type="scientific">Thermoclostridium caenicola</name>
    <dbReference type="NCBI Taxonomy" id="659425"/>
    <lineage>
        <taxon>Bacteria</taxon>
        <taxon>Bacillati</taxon>
        <taxon>Bacillota</taxon>
        <taxon>Clostridia</taxon>
        <taxon>Eubacteriales</taxon>
        <taxon>Oscillospiraceae</taxon>
        <taxon>Thermoclostridium</taxon>
    </lineage>
</organism>
<keyword evidence="1" id="KW-0812">Transmembrane</keyword>
<feature type="transmembrane region" description="Helical" evidence="1">
    <location>
        <begin position="116"/>
        <end position="134"/>
    </location>
</feature>